<dbReference type="Gene3D" id="2.160.10.10">
    <property type="entry name" value="Hexapeptide repeat proteins"/>
    <property type="match status" value="1"/>
</dbReference>
<dbReference type="Gene3D" id="3.40.50.20">
    <property type="match status" value="1"/>
</dbReference>
<reference evidence="2 3" key="1">
    <citation type="submission" date="2018-05" db="EMBL/GenBank/DDBJ databases">
        <title>Freshwater and sediment microbial communities from various areas in North America, analyzing microbe dynamics in response to fracking.</title>
        <authorList>
            <person name="Lamendella R."/>
        </authorList>
    </citation>
    <scope>NUCLEOTIDE SEQUENCE [LARGE SCALE GENOMIC DNA]</scope>
    <source>
        <strain evidence="2 3">15_TX</strain>
    </source>
</reference>
<sequence length="125" mass="13645">MGSNLLILGAGGHGRVVKETAVAVGKFDEIDFLDDESDISIGMCYDYQKFVSNYTYAFVALGSNKLRMKWVVKLMEAGFKIPTLIDPTAYISPSASIADGSIICAKTVINNNVIMEKGCIVRYVH</sequence>
<organism evidence="2 3">
    <name type="scientific">Cytobacillus oceanisediminis</name>
    <dbReference type="NCBI Taxonomy" id="665099"/>
    <lineage>
        <taxon>Bacteria</taxon>
        <taxon>Bacillati</taxon>
        <taxon>Bacillota</taxon>
        <taxon>Bacilli</taxon>
        <taxon>Bacillales</taxon>
        <taxon>Bacillaceae</taxon>
        <taxon>Cytobacillus</taxon>
    </lineage>
</organism>
<accession>A0A2V3A3I2</accession>
<proteinExistence type="predicted"/>
<name>A0A2V3A3I2_9BACI</name>
<gene>
    <name evidence="2" type="ORF">DFO73_102267</name>
</gene>
<protein>
    <recommendedName>
        <fullName evidence="1">PglD N-terminal domain-containing protein</fullName>
    </recommendedName>
</protein>
<feature type="domain" description="PglD N-terminal" evidence="1">
    <location>
        <begin position="4"/>
        <end position="74"/>
    </location>
</feature>
<dbReference type="EMBL" id="QGTW01000002">
    <property type="protein sequence ID" value="PWW31271.1"/>
    <property type="molecule type" value="Genomic_DNA"/>
</dbReference>
<dbReference type="OrthoDB" id="9794407at2"/>
<dbReference type="Proteomes" id="UP000247150">
    <property type="component" value="Unassembled WGS sequence"/>
</dbReference>
<dbReference type="Pfam" id="PF17836">
    <property type="entry name" value="PglD_N"/>
    <property type="match status" value="1"/>
</dbReference>
<dbReference type="RefSeq" id="WP_110063810.1">
    <property type="nucleotide sequence ID" value="NZ_QGTW01000002.1"/>
</dbReference>
<evidence type="ECO:0000313" key="3">
    <source>
        <dbReference type="Proteomes" id="UP000247150"/>
    </source>
</evidence>
<evidence type="ECO:0000313" key="2">
    <source>
        <dbReference type="EMBL" id="PWW31271.1"/>
    </source>
</evidence>
<evidence type="ECO:0000259" key="1">
    <source>
        <dbReference type="Pfam" id="PF17836"/>
    </source>
</evidence>
<dbReference type="InterPro" id="IPR041561">
    <property type="entry name" value="PglD_N"/>
</dbReference>
<dbReference type="AlphaFoldDB" id="A0A2V3A3I2"/>
<dbReference type="SUPFAM" id="SSF51161">
    <property type="entry name" value="Trimeric LpxA-like enzymes"/>
    <property type="match status" value="1"/>
</dbReference>
<dbReference type="InterPro" id="IPR011004">
    <property type="entry name" value="Trimer_LpxA-like_sf"/>
</dbReference>
<comment type="caution">
    <text evidence="2">The sequence shown here is derived from an EMBL/GenBank/DDBJ whole genome shotgun (WGS) entry which is preliminary data.</text>
</comment>